<feature type="transmembrane region" description="Helical" evidence="7">
    <location>
        <begin position="232"/>
        <end position="251"/>
    </location>
</feature>
<keyword evidence="4 7" id="KW-0812">Transmembrane</keyword>
<keyword evidence="5 7" id="KW-1133">Transmembrane helix</keyword>
<reference evidence="9" key="1">
    <citation type="submission" date="2023-06" db="EMBL/GenBank/DDBJ databases">
        <title>Survivors Of The Sea: Transcriptome response of Skeletonema marinoi to long-term dormancy.</title>
        <authorList>
            <person name="Pinder M.I.M."/>
            <person name="Kourtchenko O."/>
            <person name="Robertson E.K."/>
            <person name="Larsson T."/>
            <person name="Maumus F."/>
            <person name="Osuna-Cruz C.M."/>
            <person name="Vancaester E."/>
            <person name="Stenow R."/>
            <person name="Vandepoele K."/>
            <person name="Ploug H."/>
            <person name="Bruchert V."/>
            <person name="Godhe A."/>
            <person name="Topel M."/>
        </authorList>
    </citation>
    <scope>NUCLEOTIDE SEQUENCE</scope>
    <source>
        <strain evidence="9">R05AC</strain>
    </source>
</reference>
<dbReference type="GO" id="GO:0005773">
    <property type="term" value="C:vacuole"/>
    <property type="evidence" value="ECO:0007669"/>
    <property type="project" value="UniProtKB-ARBA"/>
</dbReference>
<comment type="caution">
    <text evidence="7">Lacks conserved residue(s) required for the propagation of feature annotation.</text>
</comment>
<feature type="transmembrane region" description="Helical" evidence="7">
    <location>
        <begin position="27"/>
        <end position="48"/>
    </location>
</feature>
<dbReference type="InterPro" id="IPR036259">
    <property type="entry name" value="MFS_trans_sf"/>
</dbReference>
<sequence length="543" mass="59577">MTSTTHNDTKQAVQSFWLLGLLNNAPWVLMLACATNISSGGVALVFLANQAPGLVTKLTAPCWFHKVSYRTRMKMASLAMGVACFLVGCGGLFNDEISSSTEGDDGEDNNDQSDDDNTTRAQLGLMLELLGVSFTSFQCSLGEASLLALAGKFDSSLLPQLSSSSGSLSLDSYSAVDNDNSGRLESHNYDEGLFSHEEYPEHNNAHANDDDDDEQSTSEGILMKSEKQQRKCITAFSSGTGCAGIVGYAYKSLLAELFGWGLSTIVWSAILFAVAYYRIYCTGLYEMDIRLEEAQTRLDNERCASSAEAEELNGTAVAAEQRSSLEMVTQPQDEEGNDSPTLLPQLSSELTNTTTKSVHHMTACERFQTVLSLWPYTIPLFFVYMTEYMMQAGVWPAIGFPVTSASARGQFYHYANWTYQVGVFVSRSSGNMFTVSLTMLWVMPMLQLVNLCLFWLISVHHFWYDYSLLIMCFVVGLLGGGVYVQGYNRINADMPKELREFALSSASVADSVGILVADISSLFIQSCIYQRNGIDGAVVNCPL</sequence>
<gene>
    <name evidence="9" type="ORF">QTG54_011235</name>
</gene>
<protein>
    <submittedName>
        <fullName evidence="9">Battenin</fullName>
    </submittedName>
</protein>
<name>A0AAD8Y368_9STRA</name>
<dbReference type="GO" id="GO:0016020">
    <property type="term" value="C:membrane"/>
    <property type="evidence" value="ECO:0007669"/>
    <property type="project" value="InterPro"/>
</dbReference>
<dbReference type="InterPro" id="IPR003492">
    <property type="entry name" value="Battenin_disease_Cln3"/>
</dbReference>
<keyword evidence="10" id="KW-1185">Reference proteome</keyword>
<evidence type="ECO:0000256" key="3">
    <source>
        <dbReference type="ARBA" id="ARBA00022448"/>
    </source>
</evidence>
<keyword evidence="6 7" id="KW-0472">Membrane</keyword>
<dbReference type="GO" id="GO:0012505">
    <property type="term" value="C:endomembrane system"/>
    <property type="evidence" value="ECO:0007669"/>
    <property type="project" value="UniProtKB-SubCell"/>
</dbReference>
<dbReference type="AlphaFoldDB" id="A0AAD8Y368"/>
<feature type="transmembrane region" description="Helical" evidence="7">
    <location>
        <begin position="463"/>
        <end position="484"/>
    </location>
</feature>
<comment type="caution">
    <text evidence="9">The sequence shown here is derived from an EMBL/GenBank/DDBJ whole genome shotgun (WGS) entry which is preliminary data.</text>
</comment>
<evidence type="ECO:0000256" key="2">
    <source>
        <dbReference type="ARBA" id="ARBA00007467"/>
    </source>
</evidence>
<evidence type="ECO:0000313" key="9">
    <source>
        <dbReference type="EMBL" id="KAK1737941.1"/>
    </source>
</evidence>
<organism evidence="9 10">
    <name type="scientific">Skeletonema marinoi</name>
    <dbReference type="NCBI Taxonomy" id="267567"/>
    <lineage>
        <taxon>Eukaryota</taxon>
        <taxon>Sar</taxon>
        <taxon>Stramenopiles</taxon>
        <taxon>Ochrophyta</taxon>
        <taxon>Bacillariophyta</taxon>
        <taxon>Coscinodiscophyceae</taxon>
        <taxon>Thalassiosirophycidae</taxon>
        <taxon>Thalassiosirales</taxon>
        <taxon>Skeletonemataceae</taxon>
        <taxon>Skeletonema</taxon>
        <taxon>Skeletonema marinoi-dohrnii complex</taxon>
    </lineage>
</organism>
<accession>A0AAD8Y368</accession>
<dbReference type="PANTHER" id="PTHR10981">
    <property type="entry name" value="BATTENIN"/>
    <property type="match status" value="1"/>
</dbReference>
<proteinExistence type="inferred from homology"/>
<evidence type="ECO:0000256" key="7">
    <source>
        <dbReference type="RuleBase" id="RU361113"/>
    </source>
</evidence>
<feature type="transmembrane region" description="Helical" evidence="7">
    <location>
        <begin position="437"/>
        <end position="457"/>
    </location>
</feature>
<dbReference type="EMBL" id="JATAAI010000022">
    <property type="protein sequence ID" value="KAK1737941.1"/>
    <property type="molecule type" value="Genomic_DNA"/>
</dbReference>
<comment type="similarity">
    <text evidence="2 7">Belongs to the battenin family.</text>
</comment>
<dbReference type="PANTHER" id="PTHR10981:SF0">
    <property type="entry name" value="BATTENIN"/>
    <property type="match status" value="1"/>
</dbReference>
<evidence type="ECO:0000256" key="5">
    <source>
        <dbReference type="ARBA" id="ARBA00022989"/>
    </source>
</evidence>
<feature type="transmembrane region" description="Helical" evidence="7">
    <location>
        <begin position="257"/>
        <end position="277"/>
    </location>
</feature>
<evidence type="ECO:0000256" key="1">
    <source>
        <dbReference type="ARBA" id="ARBA00004127"/>
    </source>
</evidence>
<dbReference type="PRINTS" id="PR01315">
    <property type="entry name" value="BATTENIN"/>
</dbReference>
<dbReference type="SUPFAM" id="SSF103473">
    <property type="entry name" value="MFS general substrate transporter"/>
    <property type="match status" value="1"/>
</dbReference>
<comment type="subcellular location">
    <subcellularLocation>
        <location evidence="1">Endomembrane system</location>
        <topology evidence="1">Multi-pass membrane protein</topology>
    </subcellularLocation>
</comment>
<evidence type="ECO:0000256" key="8">
    <source>
        <dbReference type="SAM" id="MobiDB-lite"/>
    </source>
</evidence>
<evidence type="ECO:0000313" key="10">
    <source>
        <dbReference type="Proteomes" id="UP001224775"/>
    </source>
</evidence>
<dbReference type="Pfam" id="PF02487">
    <property type="entry name" value="CLN3"/>
    <property type="match status" value="2"/>
</dbReference>
<dbReference type="GO" id="GO:0051453">
    <property type="term" value="P:regulation of intracellular pH"/>
    <property type="evidence" value="ECO:0007669"/>
    <property type="project" value="TreeGrafter"/>
</dbReference>
<feature type="compositionally biased region" description="Acidic residues" evidence="8">
    <location>
        <begin position="102"/>
        <end position="116"/>
    </location>
</feature>
<evidence type="ECO:0000256" key="6">
    <source>
        <dbReference type="ARBA" id="ARBA00023136"/>
    </source>
</evidence>
<evidence type="ECO:0000256" key="4">
    <source>
        <dbReference type="ARBA" id="ARBA00022692"/>
    </source>
</evidence>
<feature type="region of interest" description="Disordered" evidence="8">
    <location>
        <begin position="98"/>
        <end position="118"/>
    </location>
</feature>
<keyword evidence="3" id="KW-0813">Transport</keyword>
<dbReference type="Proteomes" id="UP001224775">
    <property type="component" value="Unassembled WGS sequence"/>
</dbReference>